<gene>
    <name evidence="13" type="ORF">FDP41_000873</name>
</gene>
<dbReference type="GeneID" id="68108091"/>
<evidence type="ECO:0000256" key="4">
    <source>
        <dbReference type="ARBA" id="ARBA00022692"/>
    </source>
</evidence>
<feature type="transmembrane region" description="Helical" evidence="11">
    <location>
        <begin position="180"/>
        <end position="201"/>
    </location>
</feature>
<dbReference type="Pfam" id="PF12698">
    <property type="entry name" value="ABC2_membrane_3"/>
    <property type="match status" value="1"/>
</dbReference>
<feature type="transmembrane region" description="Helical" evidence="11">
    <location>
        <begin position="73"/>
        <end position="96"/>
    </location>
</feature>
<feature type="transmembrane region" description="Helical" evidence="11">
    <location>
        <begin position="213"/>
        <end position="232"/>
    </location>
</feature>
<dbReference type="Pfam" id="PF00005">
    <property type="entry name" value="ABC_tran"/>
    <property type="match status" value="1"/>
</dbReference>
<organism evidence="13 14">
    <name type="scientific">Naegleria fowleri</name>
    <name type="common">Brain eating amoeba</name>
    <dbReference type="NCBI Taxonomy" id="5763"/>
    <lineage>
        <taxon>Eukaryota</taxon>
        <taxon>Discoba</taxon>
        <taxon>Heterolobosea</taxon>
        <taxon>Tetramitia</taxon>
        <taxon>Eutetramitia</taxon>
        <taxon>Vahlkampfiidae</taxon>
        <taxon>Naegleria</taxon>
    </lineage>
</organism>
<keyword evidence="9 11" id="KW-0472">Membrane</keyword>
<keyword evidence="6" id="KW-0547">Nucleotide-binding</keyword>
<reference evidence="13 14" key="1">
    <citation type="journal article" date="2019" name="Sci. Rep.">
        <title>Nanopore sequencing improves the draft genome of the human pathogenic amoeba Naegleria fowleri.</title>
        <authorList>
            <person name="Liechti N."/>
            <person name="Schurch N."/>
            <person name="Bruggmann R."/>
            <person name="Wittwer M."/>
        </authorList>
    </citation>
    <scope>NUCLEOTIDE SEQUENCE [LARGE SCALE GENOMIC DNA]</scope>
    <source>
        <strain evidence="13 14">ATCC 30894</strain>
    </source>
</reference>
<dbReference type="SMART" id="SM00382">
    <property type="entry name" value="AAA"/>
    <property type="match status" value="1"/>
</dbReference>
<evidence type="ECO:0000256" key="9">
    <source>
        <dbReference type="ARBA" id="ARBA00023136"/>
    </source>
</evidence>
<dbReference type="OrthoDB" id="8061355at2759"/>
<evidence type="ECO:0000256" key="6">
    <source>
        <dbReference type="ARBA" id="ARBA00022741"/>
    </source>
</evidence>
<dbReference type="PANTHER" id="PTHR19229:SF36">
    <property type="entry name" value="ATP-BINDING CASSETTE SUB-FAMILY A MEMBER 2"/>
    <property type="match status" value="1"/>
</dbReference>
<dbReference type="PROSITE" id="PS50893">
    <property type="entry name" value="ABC_TRANSPORTER_2"/>
    <property type="match status" value="1"/>
</dbReference>
<comment type="subcellular location">
    <subcellularLocation>
        <location evidence="1">Membrane</location>
        <topology evidence="1">Multi-pass membrane protein</topology>
    </subcellularLocation>
</comment>
<dbReference type="InterPro" id="IPR003439">
    <property type="entry name" value="ABC_transporter-like_ATP-bd"/>
</dbReference>
<evidence type="ECO:0000259" key="12">
    <source>
        <dbReference type="PROSITE" id="PS50893"/>
    </source>
</evidence>
<dbReference type="EMBL" id="VFQX01000021">
    <property type="protein sequence ID" value="KAF0980095.1"/>
    <property type="molecule type" value="Genomic_DNA"/>
</dbReference>
<dbReference type="InterPro" id="IPR026082">
    <property type="entry name" value="ABCA"/>
</dbReference>
<dbReference type="FunFam" id="3.40.50.300:FF:000665">
    <property type="entry name" value="ABC transporter A family member 2"/>
    <property type="match status" value="1"/>
</dbReference>
<evidence type="ECO:0000256" key="3">
    <source>
        <dbReference type="ARBA" id="ARBA00022448"/>
    </source>
</evidence>
<dbReference type="PANTHER" id="PTHR19229">
    <property type="entry name" value="ATP-BINDING CASSETTE TRANSPORTER SUBFAMILY A ABCA"/>
    <property type="match status" value="1"/>
</dbReference>
<dbReference type="GO" id="GO:0140359">
    <property type="term" value="F:ABC-type transporter activity"/>
    <property type="evidence" value="ECO:0007669"/>
    <property type="project" value="InterPro"/>
</dbReference>
<dbReference type="CDD" id="cd03263">
    <property type="entry name" value="ABC_subfamily_A"/>
    <property type="match status" value="1"/>
</dbReference>
<evidence type="ECO:0000313" key="13">
    <source>
        <dbReference type="EMBL" id="KAF0980095.1"/>
    </source>
</evidence>
<feature type="domain" description="ABC transporter" evidence="12">
    <location>
        <begin position="378"/>
        <end position="612"/>
    </location>
</feature>
<evidence type="ECO:0000256" key="5">
    <source>
        <dbReference type="ARBA" id="ARBA00022737"/>
    </source>
</evidence>
<sequence length="740" mass="83827">MTRKLDSVAVLSKKSPYSFVIKSCRDVLGVGLQNWLNDAFLKNITGSTSFRIKTNTAQMPYDTSIATFQIADLLGYFFFPMILCLLLPSFSFTVVLEKQFKLREMMKLMGMKMRYYWLVTYVFFFLLYCISAALFIIFCLIFGFRFITQTSPLLLFIFFICWGNTLVSFSFLLSSFIGKTIVATIISYLIVLIGPMVGVILEMQLLTNAPNARFGLLLVFPLQITHFVYATSSSCNNLDCLRKVSDIYDNKSVFFSLIYMVGMSVVYFVLSLYFDAVVPQPFGVSRHPLFFLEWIWKPFTKNRVKKNSPTSKNKILPCSSPSDSQPTQDDEMVVGASKHRLDEVDSDVLEEFLKVNPPNLDKKQTLEHLKRLKNDYGVVFYNLEKTYGMNRAVKGTCLTIGKSECFGLLGMNGAGKSTTISMLSGMFGPSKGTAFVYGKDIRHDMNDIHQIMGLTAQFDILYPDLTCEEHLLFYSRLKGVKLQYEKEHVQSLLRQVGLDNETLKTKWSPNSSALSGGMKRRLSIAISLVADPKIILLDEPTTGLDPLSKRHLWNIILNQKKNRTVILTTHSMEEADVLCDRITIMSKGSFKCLGSGLRLKNKFGDGFLLSVSYGAEDQQRAEQYVYDYVPEAVKDLTLTGTTVFKIPSFSRSDLSKTTSQSIEHATPKQQMEARSIAGLFKHMEKGKVEHGIHEWALNQCSLEQVFLNIVQKDSEKRSASEKEVKCANKRSTVLIRQCLC</sequence>
<dbReference type="GO" id="GO:0005524">
    <property type="term" value="F:ATP binding"/>
    <property type="evidence" value="ECO:0007669"/>
    <property type="project" value="UniProtKB-KW"/>
</dbReference>
<dbReference type="GO" id="GO:0005319">
    <property type="term" value="F:lipid transporter activity"/>
    <property type="evidence" value="ECO:0007669"/>
    <property type="project" value="TreeGrafter"/>
</dbReference>
<name>A0A6A5C3M4_NAEFO</name>
<comment type="caution">
    <text evidence="13">The sequence shown here is derived from an EMBL/GenBank/DDBJ whole genome shotgun (WGS) entry which is preliminary data.</text>
</comment>
<evidence type="ECO:0000256" key="2">
    <source>
        <dbReference type="ARBA" id="ARBA00008869"/>
    </source>
</evidence>
<accession>A0A6A5C3M4</accession>
<evidence type="ECO:0000256" key="7">
    <source>
        <dbReference type="ARBA" id="ARBA00022840"/>
    </source>
</evidence>
<dbReference type="InterPro" id="IPR017871">
    <property type="entry name" value="ABC_transporter-like_CS"/>
</dbReference>
<dbReference type="OMA" id="EQLVHNI"/>
<feature type="transmembrane region" description="Helical" evidence="11">
    <location>
        <begin position="153"/>
        <end position="173"/>
    </location>
</feature>
<keyword evidence="5" id="KW-0677">Repeat</keyword>
<keyword evidence="14" id="KW-1185">Reference proteome</keyword>
<dbReference type="RefSeq" id="XP_044564808.1">
    <property type="nucleotide sequence ID" value="XM_044712615.1"/>
</dbReference>
<keyword evidence="7" id="KW-0067">ATP-binding</keyword>
<keyword evidence="3" id="KW-0813">Transport</keyword>
<evidence type="ECO:0000256" key="11">
    <source>
        <dbReference type="SAM" id="Phobius"/>
    </source>
</evidence>
<evidence type="ECO:0000313" key="14">
    <source>
        <dbReference type="Proteomes" id="UP000444721"/>
    </source>
</evidence>
<dbReference type="VEuPathDB" id="AmoebaDB:NfTy_078790"/>
<dbReference type="Gene3D" id="3.40.50.300">
    <property type="entry name" value="P-loop containing nucleotide triphosphate hydrolases"/>
    <property type="match status" value="1"/>
</dbReference>
<keyword evidence="4 11" id="KW-0812">Transmembrane</keyword>
<proteinExistence type="inferred from homology"/>
<dbReference type="InterPro" id="IPR003593">
    <property type="entry name" value="AAA+_ATPase"/>
</dbReference>
<evidence type="ECO:0000256" key="1">
    <source>
        <dbReference type="ARBA" id="ARBA00004141"/>
    </source>
</evidence>
<protein>
    <recommendedName>
        <fullName evidence="12">ABC transporter domain-containing protein</fullName>
    </recommendedName>
</protein>
<dbReference type="PROSITE" id="PS00211">
    <property type="entry name" value="ABC_TRANSPORTER_1"/>
    <property type="match status" value="1"/>
</dbReference>
<feature type="transmembrane region" description="Helical" evidence="11">
    <location>
        <begin position="253"/>
        <end position="274"/>
    </location>
</feature>
<feature type="transmembrane region" description="Helical" evidence="11">
    <location>
        <begin position="116"/>
        <end position="147"/>
    </location>
</feature>
<dbReference type="Proteomes" id="UP000444721">
    <property type="component" value="Unassembled WGS sequence"/>
</dbReference>
<dbReference type="VEuPathDB" id="AmoebaDB:FDP41_000873"/>
<evidence type="ECO:0000256" key="10">
    <source>
        <dbReference type="SAM" id="MobiDB-lite"/>
    </source>
</evidence>
<dbReference type="GO" id="GO:0016020">
    <property type="term" value="C:membrane"/>
    <property type="evidence" value="ECO:0007669"/>
    <property type="project" value="UniProtKB-SubCell"/>
</dbReference>
<dbReference type="InterPro" id="IPR027417">
    <property type="entry name" value="P-loop_NTPase"/>
</dbReference>
<evidence type="ECO:0000256" key="8">
    <source>
        <dbReference type="ARBA" id="ARBA00022989"/>
    </source>
</evidence>
<dbReference type="SUPFAM" id="SSF52540">
    <property type="entry name" value="P-loop containing nucleoside triphosphate hydrolases"/>
    <property type="match status" value="1"/>
</dbReference>
<dbReference type="GO" id="GO:0016887">
    <property type="term" value="F:ATP hydrolysis activity"/>
    <property type="evidence" value="ECO:0007669"/>
    <property type="project" value="InterPro"/>
</dbReference>
<dbReference type="AlphaFoldDB" id="A0A6A5C3M4"/>
<comment type="similarity">
    <text evidence="2">Belongs to the ABC transporter superfamily. ABCA family.</text>
</comment>
<keyword evidence="8 11" id="KW-1133">Transmembrane helix</keyword>
<dbReference type="VEuPathDB" id="AmoebaDB:NF0122510"/>
<feature type="region of interest" description="Disordered" evidence="10">
    <location>
        <begin position="304"/>
        <end position="329"/>
    </location>
</feature>
<dbReference type="InterPro" id="IPR013525">
    <property type="entry name" value="ABC2_TM"/>
</dbReference>